<dbReference type="RefSeq" id="WP_179981476.1">
    <property type="nucleotide sequence ID" value="NZ_LT608333.1"/>
</dbReference>
<dbReference type="EMBL" id="FMJC01000001">
    <property type="protein sequence ID" value="SCM69930.1"/>
    <property type="molecule type" value="Genomic_DNA"/>
</dbReference>
<dbReference type="AlphaFoldDB" id="A0A212KXD5"/>
<protein>
    <submittedName>
        <fullName evidence="1">Uncharacterized protein</fullName>
    </submittedName>
</protein>
<proteinExistence type="predicted"/>
<gene>
    <name evidence="1" type="ORF">KL86DES1_10053</name>
</gene>
<sequence length="169" mass="19853">MPVFEERGLKFSFPDTWNVVQYDKAPFYKDRIMPLQQAKAVDFLCCDNTKLIVVESKRYKEKALEDVDELIQKVSLQFKDTIFGLVSAYVSNDNSLEVYYEVFLTQPYGSHHKIELYIDLEHENHLLTKESIYAQILKKLKIVFANFGFAVRVLHSQNMQNHPWKAEVL</sequence>
<accession>A0A212KXD5</accession>
<reference evidence="1" key="1">
    <citation type="submission" date="2016-08" db="EMBL/GenBank/DDBJ databases">
        <authorList>
            <person name="Seilhamer J.J."/>
        </authorList>
    </citation>
    <scope>NUCLEOTIDE SEQUENCE</scope>
    <source>
        <strain evidence="1">86-1</strain>
    </source>
</reference>
<organism evidence="1">
    <name type="scientific">uncultured Desulfovibrio sp</name>
    <dbReference type="NCBI Taxonomy" id="167968"/>
    <lineage>
        <taxon>Bacteria</taxon>
        <taxon>Pseudomonadati</taxon>
        <taxon>Thermodesulfobacteriota</taxon>
        <taxon>Desulfovibrionia</taxon>
        <taxon>Desulfovibrionales</taxon>
        <taxon>Desulfovibrionaceae</taxon>
        <taxon>Desulfovibrio</taxon>
        <taxon>environmental samples</taxon>
    </lineage>
</organism>
<evidence type="ECO:0000313" key="1">
    <source>
        <dbReference type="EMBL" id="SCM69930.1"/>
    </source>
</evidence>
<name>A0A212KXD5_9BACT</name>